<dbReference type="GO" id="GO:0005886">
    <property type="term" value="C:plasma membrane"/>
    <property type="evidence" value="ECO:0007669"/>
    <property type="project" value="TreeGrafter"/>
</dbReference>
<keyword evidence="5 7" id="KW-0472">Membrane</keyword>
<feature type="transmembrane region" description="Helical" evidence="7">
    <location>
        <begin position="451"/>
        <end position="476"/>
    </location>
</feature>
<reference evidence="9 10" key="1">
    <citation type="submission" date="2024-02" db="EMBL/GenBank/DDBJ databases">
        <title>A chromosome-level genome assembly of Drosophila madeirensis, a fruit fly species endemic to Madeira island.</title>
        <authorList>
            <person name="Tomihara K."/>
            <person name="Llopart A."/>
            <person name="Yamamoto D."/>
        </authorList>
    </citation>
    <scope>NUCLEOTIDE SEQUENCE [LARGE SCALE GENOMIC DNA]</scope>
    <source>
        <strain evidence="9 10">RF1</strain>
    </source>
</reference>
<dbReference type="InterPro" id="IPR000276">
    <property type="entry name" value="GPCR_Rhodpsn"/>
</dbReference>
<feature type="transmembrane region" description="Helical" evidence="7">
    <location>
        <begin position="174"/>
        <end position="193"/>
    </location>
</feature>
<dbReference type="InterPro" id="IPR017452">
    <property type="entry name" value="GPCR_Rhodpsn_7TM"/>
</dbReference>
<evidence type="ECO:0000256" key="4">
    <source>
        <dbReference type="ARBA" id="ARBA00022989"/>
    </source>
</evidence>
<dbReference type="EMBL" id="AP029264">
    <property type="protein sequence ID" value="BFF93441.1"/>
    <property type="molecule type" value="Genomic_DNA"/>
</dbReference>
<evidence type="ECO:0000313" key="10">
    <source>
        <dbReference type="Proteomes" id="UP001500889"/>
    </source>
</evidence>
<comment type="subcellular location">
    <subcellularLocation>
        <location evidence="1">Membrane</location>
    </subcellularLocation>
</comment>
<gene>
    <name evidence="9" type="ORF">DMAD_11298</name>
</gene>
<evidence type="ECO:0000256" key="3">
    <source>
        <dbReference type="ARBA" id="ARBA00022692"/>
    </source>
</evidence>
<name>A0AAU9FCQ9_DROMD</name>
<dbReference type="SUPFAM" id="SSF81321">
    <property type="entry name" value="Family A G protein-coupled receptor-like"/>
    <property type="match status" value="1"/>
</dbReference>
<feature type="domain" description="G-protein coupled receptors family 1 profile" evidence="8">
    <location>
        <begin position="115"/>
        <end position="507"/>
    </location>
</feature>
<dbReference type="PANTHER" id="PTHR24224:SF6">
    <property type="entry name" value="CARDIOACCELERATORY PEPTIDE RECEPTOR-RELATED"/>
    <property type="match status" value="1"/>
</dbReference>
<dbReference type="PRINTS" id="PR00237">
    <property type="entry name" value="GPCRRHODOPSN"/>
</dbReference>
<evidence type="ECO:0000256" key="6">
    <source>
        <dbReference type="SAM" id="MobiDB-lite"/>
    </source>
</evidence>
<feature type="transmembrane region" description="Helical" evidence="7">
    <location>
        <begin position="277"/>
        <end position="299"/>
    </location>
</feature>
<dbReference type="PROSITE" id="PS50262">
    <property type="entry name" value="G_PROTEIN_RECEP_F1_2"/>
    <property type="match status" value="1"/>
</dbReference>
<sequence length="579" mass="62792">MNSNNLQQWWEHTYRRHQLQAHNNLDTTELHYALLEHNQLGGSIGIGTGTLPTTELESSVTDFDYGNFSLINPYDLDAVAGGGGGGGDSENAISSLTLLLLAVSYGLVVFGGVVGNSTLVLTLCSASSVRLRNPLLLAVCIADLLVTGISAPVTLLNLAMNRRTRSLPLVLCKVIHYIQVMPVAASTISFFMLSLDRYATVKHPRLAQLRQRRYLHVSLALISWLASAAISTPFLFAYKIIAKSVIIKGVGAGSTNASTTPNPISISCTSDLGANAMFMSFIIFHTIAVFILPGVGVLLNHYGVRRKLCALSLTARAAHGELPLPMPILRRQTHMVIVTGCANAQQAACGGPTTVDDTSNGNGNGNGNDNGNGGGPMAVSPGDIQMHTLQPRSGSALEPGSFRSSNPISPRAMREIRAHSQRQRIHRAGRGPATPGIPLPQTSTLRSRRHLANMLIASAIIFIVCWAPHVFCIFYKNFGYKQYCSKSSVYFSLLLGYFYSAISPVIYWALNHNSLRQSPCAPIIRLRSMQNFLRSRFRTHTVPPPPSSTNEAALGAFNPKLIKLTPKQYRAQASSHYLY</sequence>
<dbReference type="PANTHER" id="PTHR24224">
    <property type="entry name" value="CARDIOACCELERATORY PEPTIDE RECEPTOR-RELATED"/>
    <property type="match status" value="1"/>
</dbReference>
<dbReference type="Gene3D" id="1.20.1070.10">
    <property type="entry name" value="Rhodopsin 7-helix transmembrane proteins"/>
    <property type="match status" value="2"/>
</dbReference>
<evidence type="ECO:0000256" key="7">
    <source>
        <dbReference type="SAM" id="Phobius"/>
    </source>
</evidence>
<feature type="transmembrane region" description="Helical" evidence="7">
    <location>
        <begin position="214"/>
        <end position="236"/>
    </location>
</feature>
<keyword evidence="9" id="KW-0675">Receptor</keyword>
<dbReference type="Pfam" id="PF00001">
    <property type="entry name" value="7tm_1"/>
    <property type="match status" value="1"/>
</dbReference>
<protein>
    <submittedName>
        <fullName evidence="9">Alpha-2A adrenergic receptor</fullName>
    </submittedName>
</protein>
<evidence type="ECO:0000259" key="8">
    <source>
        <dbReference type="PROSITE" id="PS50262"/>
    </source>
</evidence>
<dbReference type="InterPro" id="IPR052665">
    <property type="entry name" value="Neuropeptide-GPCR"/>
</dbReference>
<feature type="transmembrane region" description="Helical" evidence="7">
    <location>
        <begin position="135"/>
        <end position="154"/>
    </location>
</feature>
<keyword evidence="3 7" id="KW-0812">Transmembrane</keyword>
<feature type="compositionally biased region" description="Basic residues" evidence="6">
    <location>
        <begin position="419"/>
        <end position="429"/>
    </location>
</feature>
<keyword evidence="4 7" id="KW-1133">Transmembrane helix</keyword>
<keyword evidence="10" id="KW-1185">Reference proteome</keyword>
<feature type="compositionally biased region" description="Gly residues" evidence="6">
    <location>
        <begin position="362"/>
        <end position="376"/>
    </location>
</feature>
<evidence type="ECO:0000256" key="1">
    <source>
        <dbReference type="ARBA" id="ARBA00004370"/>
    </source>
</evidence>
<feature type="transmembrane region" description="Helical" evidence="7">
    <location>
        <begin position="98"/>
        <end position="123"/>
    </location>
</feature>
<dbReference type="CDD" id="cd00637">
    <property type="entry name" value="7tm_classA_rhodopsin-like"/>
    <property type="match status" value="1"/>
</dbReference>
<organism evidence="9 10">
    <name type="scientific">Drosophila madeirensis</name>
    <name type="common">Fruit fly</name>
    <dbReference type="NCBI Taxonomy" id="30013"/>
    <lineage>
        <taxon>Eukaryota</taxon>
        <taxon>Metazoa</taxon>
        <taxon>Ecdysozoa</taxon>
        <taxon>Arthropoda</taxon>
        <taxon>Hexapoda</taxon>
        <taxon>Insecta</taxon>
        <taxon>Pterygota</taxon>
        <taxon>Neoptera</taxon>
        <taxon>Endopterygota</taxon>
        <taxon>Diptera</taxon>
        <taxon>Brachycera</taxon>
        <taxon>Muscomorpha</taxon>
        <taxon>Ephydroidea</taxon>
        <taxon>Drosophilidae</taxon>
        <taxon>Drosophila</taxon>
        <taxon>Sophophora</taxon>
    </lineage>
</organism>
<proteinExistence type="inferred from homology"/>
<dbReference type="Proteomes" id="UP001500889">
    <property type="component" value="Chromosome U"/>
</dbReference>
<evidence type="ECO:0000256" key="5">
    <source>
        <dbReference type="ARBA" id="ARBA00023136"/>
    </source>
</evidence>
<feature type="transmembrane region" description="Helical" evidence="7">
    <location>
        <begin position="488"/>
        <end position="510"/>
    </location>
</feature>
<dbReference type="GO" id="GO:0008188">
    <property type="term" value="F:neuropeptide receptor activity"/>
    <property type="evidence" value="ECO:0007669"/>
    <property type="project" value="TreeGrafter"/>
</dbReference>
<feature type="region of interest" description="Disordered" evidence="6">
    <location>
        <begin position="348"/>
        <end position="442"/>
    </location>
</feature>
<comment type="similarity">
    <text evidence="2">Belongs to the G-protein coupled receptor 1 family.</text>
</comment>
<accession>A0AAU9FCQ9</accession>
<evidence type="ECO:0000313" key="9">
    <source>
        <dbReference type="EMBL" id="BFF93441.1"/>
    </source>
</evidence>
<evidence type="ECO:0000256" key="2">
    <source>
        <dbReference type="ARBA" id="ARBA00010663"/>
    </source>
</evidence>
<dbReference type="AlphaFoldDB" id="A0AAU9FCQ9"/>